<organism evidence="2 3">
    <name type="scientific">Pleionea mediterranea</name>
    <dbReference type="NCBI Taxonomy" id="523701"/>
    <lineage>
        <taxon>Bacteria</taxon>
        <taxon>Pseudomonadati</taxon>
        <taxon>Pseudomonadota</taxon>
        <taxon>Gammaproteobacteria</taxon>
        <taxon>Oceanospirillales</taxon>
        <taxon>Pleioneaceae</taxon>
        <taxon>Pleionea</taxon>
    </lineage>
</organism>
<keyword evidence="1" id="KW-1133">Transmembrane helix</keyword>
<keyword evidence="1" id="KW-0472">Membrane</keyword>
<feature type="transmembrane region" description="Helical" evidence="1">
    <location>
        <begin position="6"/>
        <end position="25"/>
    </location>
</feature>
<gene>
    <name evidence="2" type="ORF">C8D97_11537</name>
</gene>
<dbReference type="OrthoDB" id="572046at2"/>
<dbReference type="RefSeq" id="WP_109764995.1">
    <property type="nucleotide sequence ID" value="NZ_QGGU01000015.1"/>
</dbReference>
<keyword evidence="3" id="KW-1185">Reference proteome</keyword>
<protein>
    <submittedName>
        <fullName evidence="2">Uncharacterized protein</fullName>
    </submittedName>
</protein>
<keyword evidence="1" id="KW-0812">Transmembrane</keyword>
<dbReference type="Proteomes" id="UP000245790">
    <property type="component" value="Unassembled WGS sequence"/>
</dbReference>
<comment type="caution">
    <text evidence="2">The sequence shown here is derived from an EMBL/GenBank/DDBJ whole genome shotgun (WGS) entry which is preliminary data.</text>
</comment>
<dbReference type="AlphaFoldDB" id="A0A316F9K5"/>
<evidence type="ECO:0000313" key="2">
    <source>
        <dbReference type="EMBL" id="PWK44435.1"/>
    </source>
</evidence>
<dbReference type="EMBL" id="QGGU01000015">
    <property type="protein sequence ID" value="PWK44435.1"/>
    <property type="molecule type" value="Genomic_DNA"/>
</dbReference>
<name>A0A316F9K5_9GAMM</name>
<evidence type="ECO:0000256" key="1">
    <source>
        <dbReference type="SAM" id="Phobius"/>
    </source>
</evidence>
<proteinExistence type="predicted"/>
<accession>A0A316F9K5</accession>
<sequence>MIFKWVWRINGILIFLSASVLIFMMGKEMIRDIVKNRPQQKLITNVAEDPKGEEKWILGYMRRFDNSNYIAVPLVSDKDETTKISLSKVNHFSGSYGGYGTYKNILFVNGKTNQSRWLFDNNDQLIIEFSEFPQNSLIKGDNSIATVVTYEVVSNDTNKDGALSKKDRRQLAVSNTNGDNYNVVLEDFDHLVGMEVVDDENMLILYQIKGVGYSMVVRLSDVHVVSTNRLPKISI</sequence>
<reference evidence="2 3" key="1">
    <citation type="submission" date="2018-05" db="EMBL/GenBank/DDBJ databases">
        <title>Genomic Encyclopedia of Type Strains, Phase IV (KMG-IV): sequencing the most valuable type-strain genomes for metagenomic binning, comparative biology and taxonomic classification.</title>
        <authorList>
            <person name="Goeker M."/>
        </authorList>
    </citation>
    <scope>NUCLEOTIDE SEQUENCE [LARGE SCALE GENOMIC DNA]</scope>
    <source>
        <strain evidence="2 3">DSM 25350</strain>
    </source>
</reference>
<evidence type="ECO:0000313" key="3">
    <source>
        <dbReference type="Proteomes" id="UP000245790"/>
    </source>
</evidence>